<feature type="domain" description="GerMN" evidence="2">
    <location>
        <begin position="201"/>
        <end position="288"/>
    </location>
</feature>
<keyword evidence="1" id="KW-0732">Signal</keyword>
<accession>A0ABW2H916</accession>
<feature type="signal peptide" evidence="1">
    <location>
        <begin position="1"/>
        <end position="23"/>
    </location>
</feature>
<proteinExistence type="predicted"/>
<organism evidence="3 4">
    <name type="scientific">Microbacterium fluvii</name>
    <dbReference type="NCBI Taxonomy" id="415215"/>
    <lineage>
        <taxon>Bacteria</taxon>
        <taxon>Bacillati</taxon>
        <taxon>Actinomycetota</taxon>
        <taxon>Actinomycetes</taxon>
        <taxon>Micrococcales</taxon>
        <taxon>Microbacteriaceae</taxon>
        <taxon>Microbacterium</taxon>
    </lineage>
</organism>
<dbReference type="InterPro" id="IPR019606">
    <property type="entry name" value="GerMN"/>
</dbReference>
<dbReference type="Proteomes" id="UP001596507">
    <property type="component" value="Unassembled WGS sequence"/>
</dbReference>
<gene>
    <name evidence="3" type="ORF">ACFQRL_02480</name>
</gene>
<dbReference type="InterPro" id="IPR018910">
    <property type="entry name" value="LpqB_C"/>
</dbReference>
<reference evidence="4" key="1">
    <citation type="journal article" date="2019" name="Int. J. Syst. Evol. Microbiol.">
        <title>The Global Catalogue of Microorganisms (GCM) 10K type strain sequencing project: providing services to taxonomists for standard genome sequencing and annotation.</title>
        <authorList>
            <consortium name="The Broad Institute Genomics Platform"/>
            <consortium name="The Broad Institute Genome Sequencing Center for Infectious Disease"/>
            <person name="Wu L."/>
            <person name="Ma J."/>
        </authorList>
    </citation>
    <scope>NUCLEOTIDE SEQUENCE [LARGE SCALE GENOMIC DNA]</scope>
    <source>
        <strain evidence="4">CGMCC 1.15772</strain>
    </source>
</reference>
<sequence length="558" mass="57597">MTFRRLVAALVTGVLATSLAACAGLPMSGSVNPGLDVEDEAANPDFAFLPDRPQAGATPEQIVDGFLRAGSGTNDDWATAKLFLTTAFREEWAPDAGVTVDAPGQRDITETGDGAVTATITPEAVIDGDGQYQTLDTGESSLGFELEQEDGQWRISAAPDGIVLDRNVFPRVYHRYPLMFFDPSWQYLVPDVRWFPTTNAPARIAQELVDGAPSAWLAESVKTSFPDSVSLASPAVPVDGGIAQVSLTQGALSLDAESLDRMQTQLTASMQTASVAAVQMSVPTQVLDADTVSTRSTRISGAPLVVIDGVLGFSTGSQLTPIEGLSDAMETVEPAAVQVSADRETAAVLLTDGRAARVGADGTLAVVDERAGLVAPSIDPLDYVWTVPRGEPTAVVAHSADGIALEVGEAWPGAVQVTAMLVSRDGTRLIAALRGGESSWVAAAGIVRDDTGAPVRLGEPVVLGELPGAGVGLAWLDDATLAVLSSDDSGPVVVEQIVGGTQSSSDAPAGAVAIAGSTSAASLRLLDDQGNVSVKRGVTWTTVVDDVEVLASQQGSPE</sequence>
<evidence type="ECO:0000313" key="4">
    <source>
        <dbReference type="Proteomes" id="UP001596507"/>
    </source>
</evidence>
<dbReference type="Pfam" id="PF10646">
    <property type="entry name" value="Germane"/>
    <property type="match status" value="1"/>
</dbReference>
<dbReference type="Pfam" id="PF25976">
    <property type="entry name" value="LpqB_N"/>
    <property type="match status" value="1"/>
</dbReference>
<evidence type="ECO:0000256" key="1">
    <source>
        <dbReference type="SAM" id="SignalP"/>
    </source>
</evidence>
<evidence type="ECO:0000259" key="2">
    <source>
        <dbReference type="SMART" id="SM00909"/>
    </source>
</evidence>
<dbReference type="Pfam" id="PF10647">
    <property type="entry name" value="Gmad1"/>
    <property type="match status" value="1"/>
</dbReference>
<dbReference type="PROSITE" id="PS51257">
    <property type="entry name" value="PROKAR_LIPOPROTEIN"/>
    <property type="match status" value="1"/>
</dbReference>
<dbReference type="InterPro" id="IPR059026">
    <property type="entry name" value="LpqB_N"/>
</dbReference>
<dbReference type="EMBL" id="JBHTBE010000001">
    <property type="protein sequence ID" value="MFC7267823.1"/>
    <property type="molecule type" value="Genomic_DNA"/>
</dbReference>
<keyword evidence="4" id="KW-1185">Reference proteome</keyword>
<protein>
    <submittedName>
        <fullName evidence="3">LpqB family beta-propeller domain-containing protein</fullName>
    </submittedName>
</protein>
<dbReference type="SUPFAM" id="SSF82171">
    <property type="entry name" value="DPP6 N-terminal domain-like"/>
    <property type="match status" value="1"/>
</dbReference>
<dbReference type="RefSeq" id="WP_262872751.1">
    <property type="nucleotide sequence ID" value="NZ_BAABKW010000018.1"/>
</dbReference>
<name>A0ABW2H916_9MICO</name>
<dbReference type="SMART" id="SM00909">
    <property type="entry name" value="Germane"/>
    <property type="match status" value="1"/>
</dbReference>
<feature type="chain" id="PRO_5047265425" evidence="1">
    <location>
        <begin position="24"/>
        <end position="558"/>
    </location>
</feature>
<comment type="caution">
    <text evidence="3">The sequence shown here is derived from an EMBL/GenBank/DDBJ whole genome shotgun (WGS) entry which is preliminary data.</text>
</comment>
<evidence type="ECO:0000313" key="3">
    <source>
        <dbReference type="EMBL" id="MFC7267823.1"/>
    </source>
</evidence>